<evidence type="ECO:0000313" key="9">
    <source>
        <dbReference type="EMBL" id="MEC5423269.1"/>
    </source>
</evidence>
<dbReference type="RefSeq" id="WP_327606825.1">
    <property type="nucleotide sequence ID" value="NZ_JARZFX010000002.1"/>
</dbReference>
<evidence type="ECO:0000259" key="8">
    <source>
        <dbReference type="Pfam" id="PF06808"/>
    </source>
</evidence>
<feature type="transmembrane region" description="Helical" evidence="7">
    <location>
        <begin position="88"/>
        <end position="109"/>
    </location>
</feature>
<keyword evidence="5 7" id="KW-1133">Transmembrane helix</keyword>
<keyword evidence="3" id="KW-0997">Cell inner membrane</keyword>
<evidence type="ECO:0000256" key="5">
    <source>
        <dbReference type="ARBA" id="ARBA00022989"/>
    </source>
</evidence>
<keyword evidence="10" id="KW-1185">Reference proteome</keyword>
<evidence type="ECO:0000256" key="7">
    <source>
        <dbReference type="SAM" id="Phobius"/>
    </source>
</evidence>
<sequence length="427" mass="45263">MVTIVLFSSLFLLILLSVPIGIAIGLSTLLTFMIATNLNVSTIAQQVFTSLDSFPLMAIPFFMLAGVLMGKAGVSKRLLYLAETLVGWIVGGLAMVTILGCMFFSAISGSGPATVAAMGSIMIPEMRAKNYGAGFSAAVTASAGAIGIIIPPSIPLVLFGVVGGVSISSLFMAGIIPGVLIGVALMVASYIIIRKKGDVEAPNEKISFKMVIKAVYDAKWAIIAPVIILGGIYGGIFTPTEAGVVTVVYALFVGIFIHKELKWKEIKESFIETINITGITLYMIGLSISFAYLLTIERVPDTIAATIFSITENTFVILIMINIFLIIIGTFVDTIAALVILTPVLLPVAVSIGVDPVHFGIIMIINLAIGFVTPPLGVNLYIASAISKISIEDIVRPMVPLIITLILCLLVISYFPVFSLLLPNLSK</sequence>
<feature type="transmembrane region" description="Helical" evidence="7">
    <location>
        <begin position="335"/>
        <end position="354"/>
    </location>
</feature>
<dbReference type="NCBIfam" id="TIGR00786">
    <property type="entry name" value="dctM"/>
    <property type="match status" value="1"/>
</dbReference>
<evidence type="ECO:0000256" key="2">
    <source>
        <dbReference type="ARBA" id="ARBA00022475"/>
    </source>
</evidence>
<feature type="transmembrane region" description="Helical" evidence="7">
    <location>
        <begin position="6"/>
        <end position="35"/>
    </location>
</feature>
<dbReference type="PRINTS" id="PR00173">
    <property type="entry name" value="EDTRNSPORT"/>
</dbReference>
<evidence type="ECO:0000313" key="10">
    <source>
        <dbReference type="Proteomes" id="UP001335737"/>
    </source>
</evidence>
<dbReference type="InterPro" id="IPR010656">
    <property type="entry name" value="DctM"/>
</dbReference>
<proteinExistence type="predicted"/>
<organism evidence="9 10">
    <name type="scientific">Virgibacillus tibetensis</name>
    <dbReference type="NCBI Taxonomy" id="3042313"/>
    <lineage>
        <taxon>Bacteria</taxon>
        <taxon>Bacillati</taxon>
        <taxon>Bacillota</taxon>
        <taxon>Bacilli</taxon>
        <taxon>Bacillales</taxon>
        <taxon>Bacillaceae</taxon>
        <taxon>Virgibacillus</taxon>
    </lineage>
</organism>
<feature type="transmembrane region" description="Helical" evidence="7">
    <location>
        <begin position="360"/>
        <end position="386"/>
    </location>
</feature>
<feature type="transmembrane region" description="Helical" evidence="7">
    <location>
        <begin position="47"/>
        <end position="68"/>
    </location>
</feature>
<evidence type="ECO:0000256" key="1">
    <source>
        <dbReference type="ARBA" id="ARBA00004429"/>
    </source>
</evidence>
<feature type="domain" description="TRAP C4-dicarboxylate transport system permease DctM subunit" evidence="8">
    <location>
        <begin position="8"/>
        <end position="416"/>
    </location>
</feature>
<feature type="transmembrane region" description="Helical" evidence="7">
    <location>
        <begin position="398"/>
        <end position="422"/>
    </location>
</feature>
<protein>
    <submittedName>
        <fullName evidence="9">TRAP transporter large permease</fullName>
    </submittedName>
</protein>
<dbReference type="EMBL" id="JARZFX010000002">
    <property type="protein sequence ID" value="MEC5423269.1"/>
    <property type="molecule type" value="Genomic_DNA"/>
</dbReference>
<feature type="transmembrane region" description="Helical" evidence="7">
    <location>
        <begin position="273"/>
        <end position="296"/>
    </location>
</feature>
<keyword evidence="4 7" id="KW-0812">Transmembrane</keyword>
<feature type="transmembrane region" description="Helical" evidence="7">
    <location>
        <begin position="214"/>
        <end position="236"/>
    </location>
</feature>
<reference evidence="9 10" key="1">
    <citation type="journal article" date="2024" name="Int. J. Syst. Evol. Microbiol.">
        <title>Virgibacillus tibetensis sp. nov., isolated from salt lake on the Tibetan Plateau of China.</title>
        <authorList>
            <person name="Phurbu D."/>
            <person name="Liu Z.-X."/>
            <person name="Wang R."/>
            <person name="Zheng Y.-Y."/>
            <person name="Liu H.-C."/>
            <person name="Zhou Y.-G."/>
            <person name="Yu Y.-J."/>
            <person name="Li A.-H."/>
        </authorList>
    </citation>
    <scope>NUCLEOTIDE SEQUENCE [LARGE SCALE GENOMIC DNA]</scope>
    <source>
        <strain evidence="9 10">C22-A2</strain>
    </source>
</reference>
<evidence type="ECO:0000256" key="3">
    <source>
        <dbReference type="ARBA" id="ARBA00022519"/>
    </source>
</evidence>
<dbReference type="Pfam" id="PF06808">
    <property type="entry name" value="DctM"/>
    <property type="match status" value="1"/>
</dbReference>
<comment type="caution">
    <text evidence="9">The sequence shown here is derived from an EMBL/GenBank/DDBJ whole genome shotgun (WGS) entry which is preliminary data.</text>
</comment>
<dbReference type="PANTHER" id="PTHR33362">
    <property type="entry name" value="SIALIC ACID TRAP TRANSPORTER PERMEASE PROTEIN SIAT-RELATED"/>
    <property type="match status" value="1"/>
</dbReference>
<dbReference type="PIRSF" id="PIRSF006066">
    <property type="entry name" value="HI0050"/>
    <property type="match status" value="1"/>
</dbReference>
<feature type="transmembrane region" description="Helical" evidence="7">
    <location>
        <begin position="130"/>
        <end position="150"/>
    </location>
</feature>
<dbReference type="Proteomes" id="UP001335737">
    <property type="component" value="Unassembled WGS sequence"/>
</dbReference>
<evidence type="ECO:0000256" key="6">
    <source>
        <dbReference type="ARBA" id="ARBA00023136"/>
    </source>
</evidence>
<feature type="transmembrane region" description="Helical" evidence="7">
    <location>
        <begin position="302"/>
        <end position="328"/>
    </location>
</feature>
<keyword evidence="6 7" id="KW-0472">Membrane</keyword>
<feature type="transmembrane region" description="Helical" evidence="7">
    <location>
        <begin position="242"/>
        <end position="261"/>
    </location>
</feature>
<dbReference type="InterPro" id="IPR004681">
    <property type="entry name" value="TRAP_DctM"/>
</dbReference>
<keyword evidence="2" id="KW-1003">Cell membrane</keyword>
<name>A0ABU6KDB6_9BACI</name>
<accession>A0ABU6KDB6</accession>
<evidence type="ECO:0000256" key="4">
    <source>
        <dbReference type="ARBA" id="ARBA00022692"/>
    </source>
</evidence>
<feature type="transmembrane region" description="Helical" evidence="7">
    <location>
        <begin position="170"/>
        <end position="193"/>
    </location>
</feature>
<gene>
    <name evidence="9" type="ORF">QGM71_07115</name>
</gene>
<comment type="subcellular location">
    <subcellularLocation>
        <location evidence="1">Cell inner membrane</location>
        <topology evidence="1">Multi-pass membrane protein</topology>
    </subcellularLocation>
</comment>
<dbReference type="PANTHER" id="PTHR33362:SF3">
    <property type="entry name" value="SIALIC ACID TRAP TRANSPORTER PERMEASE PROTEIN SIAT"/>
    <property type="match status" value="1"/>
</dbReference>